<feature type="compositionally biased region" description="Low complexity" evidence="1">
    <location>
        <begin position="18"/>
        <end position="32"/>
    </location>
</feature>
<reference evidence="3" key="1">
    <citation type="submission" date="2013-11" db="EMBL/GenBank/DDBJ databases">
        <authorList>
            <person name="Sternberg P."/>
            <person name="Dillman A."/>
            <person name="Macchietto M."/>
        </authorList>
    </citation>
    <scope>NUCLEOTIDE SEQUENCE</scope>
    <source>
        <strain evidence="3">ALL</strain>
    </source>
</reference>
<feature type="compositionally biased region" description="Basic and acidic residues" evidence="1">
    <location>
        <begin position="60"/>
        <end position="79"/>
    </location>
</feature>
<comment type="caution">
    <text evidence="3">The sequence shown here is derived from an EMBL/GenBank/DDBJ whole genome shotgun (WGS) entry which is preliminary data.</text>
</comment>
<dbReference type="EMBL" id="AZBU02000004">
    <property type="protein sequence ID" value="TKR81488.1"/>
    <property type="molecule type" value="Genomic_DNA"/>
</dbReference>
<sequence length="321" mass="35802">MSKSAAFQANLGANSKNKTLPSPMTSSTMTRSTETKTIDPFDESRRLEDDSITAPSPEVRTSEDKTKPNESPECTRSEEVGQMIPDNAIMEKTLSASHGSERPGEDSEQLSDLSEEGEQPAYAPKKSALFTWHQRISPLIRSRQVRYLAMINCVLSIINIILFLLLLGLGIYAVAIKIQITVVKRENKPCIYEWGPWSACSASCTEGKERPRKTRRVDMESVVQPRGGNDDCPSNLENLVDWVPCNLYKCPKNLSDFDFSKCFFNDPFVGAKGGCFQIRHVTDQNILIKIDTDLLTRNCIQKECDEKEKNSSYLGSGTLSG</sequence>
<accession>A0A4U5NEX7</accession>
<reference evidence="3" key="2">
    <citation type="journal article" date="2015" name="Genome Biol.">
        <title>Comparative genomics of Steinernema reveals deeply conserved gene regulatory networks.</title>
        <authorList>
            <person name="Dillman A.R."/>
            <person name="Macchietto M."/>
            <person name="Porter C.F."/>
            <person name="Rogers A."/>
            <person name="Williams B."/>
            <person name="Antoshechkin I."/>
            <person name="Lee M.M."/>
            <person name="Goodwin Z."/>
            <person name="Lu X."/>
            <person name="Lewis E.E."/>
            <person name="Goodrich-Blair H."/>
            <person name="Stock S.P."/>
            <person name="Adams B.J."/>
            <person name="Sternberg P.W."/>
            <person name="Mortazavi A."/>
        </authorList>
    </citation>
    <scope>NUCLEOTIDE SEQUENCE [LARGE SCALE GENOMIC DNA]</scope>
    <source>
        <strain evidence="3">ALL</strain>
    </source>
</reference>
<reference evidence="3" key="3">
    <citation type="journal article" date="2019" name="G3 (Bethesda)">
        <title>Hybrid Assembly of the Genome of the Entomopathogenic Nematode Steinernema carpocapsae Identifies the X-Chromosome.</title>
        <authorList>
            <person name="Serra L."/>
            <person name="Macchietto M."/>
            <person name="Macias-Munoz A."/>
            <person name="McGill C.J."/>
            <person name="Rodriguez I.M."/>
            <person name="Rodriguez B."/>
            <person name="Murad R."/>
            <person name="Mortazavi A."/>
        </authorList>
    </citation>
    <scope>NUCLEOTIDE SEQUENCE</scope>
    <source>
        <strain evidence="3">ALL</strain>
    </source>
</reference>
<evidence type="ECO:0000256" key="1">
    <source>
        <dbReference type="SAM" id="MobiDB-lite"/>
    </source>
</evidence>
<dbReference type="InterPro" id="IPR036383">
    <property type="entry name" value="TSP1_rpt_sf"/>
</dbReference>
<dbReference type="InterPro" id="IPR000884">
    <property type="entry name" value="TSP1_rpt"/>
</dbReference>
<dbReference type="OrthoDB" id="5875228at2759"/>
<evidence type="ECO:0000313" key="3">
    <source>
        <dbReference type="EMBL" id="TKR81488.1"/>
    </source>
</evidence>
<keyword evidence="2" id="KW-1133">Transmembrane helix</keyword>
<dbReference type="PROSITE" id="PS50092">
    <property type="entry name" value="TSP1"/>
    <property type="match status" value="1"/>
</dbReference>
<dbReference type="SUPFAM" id="SSF82895">
    <property type="entry name" value="TSP-1 type 1 repeat"/>
    <property type="match status" value="1"/>
</dbReference>
<keyword evidence="2" id="KW-0812">Transmembrane</keyword>
<protein>
    <submittedName>
        <fullName evidence="3">Uncharacterized protein</fullName>
    </submittedName>
</protein>
<name>A0A4U5NEX7_STECR</name>
<feature type="compositionally biased region" description="Polar residues" evidence="1">
    <location>
        <begin position="1"/>
        <end position="17"/>
    </location>
</feature>
<feature type="compositionally biased region" description="Basic and acidic residues" evidence="1">
    <location>
        <begin position="33"/>
        <end position="49"/>
    </location>
</feature>
<dbReference type="Gene3D" id="2.20.100.10">
    <property type="entry name" value="Thrombospondin type-1 (TSP1) repeat"/>
    <property type="match status" value="1"/>
</dbReference>
<feature type="compositionally biased region" description="Acidic residues" evidence="1">
    <location>
        <begin position="106"/>
        <end position="118"/>
    </location>
</feature>
<dbReference type="STRING" id="34508.A0A4U5NEX7"/>
<organism evidence="3">
    <name type="scientific">Steinernema carpocapsae</name>
    <name type="common">Entomopathogenic nematode</name>
    <dbReference type="NCBI Taxonomy" id="34508"/>
    <lineage>
        <taxon>Eukaryota</taxon>
        <taxon>Metazoa</taxon>
        <taxon>Ecdysozoa</taxon>
        <taxon>Nematoda</taxon>
        <taxon>Chromadorea</taxon>
        <taxon>Rhabditida</taxon>
        <taxon>Tylenchina</taxon>
        <taxon>Panagrolaimomorpha</taxon>
        <taxon>Strongyloidoidea</taxon>
        <taxon>Steinernematidae</taxon>
        <taxon>Steinernema</taxon>
    </lineage>
</organism>
<dbReference type="AlphaFoldDB" id="A0A4U5NEX7"/>
<proteinExistence type="predicted"/>
<evidence type="ECO:0000256" key="2">
    <source>
        <dbReference type="SAM" id="Phobius"/>
    </source>
</evidence>
<feature type="transmembrane region" description="Helical" evidence="2">
    <location>
        <begin position="147"/>
        <end position="175"/>
    </location>
</feature>
<feature type="region of interest" description="Disordered" evidence="1">
    <location>
        <begin position="1"/>
        <end position="118"/>
    </location>
</feature>
<gene>
    <name evidence="3" type="ORF">L596_015351</name>
</gene>
<keyword evidence="2" id="KW-0472">Membrane</keyword>